<dbReference type="PROSITE" id="PS50931">
    <property type="entry name" value="HTH_LYSR"/>
    <property type="match status" value="1"/>
</dbReference>
<evidence type="ECO:0000313" key="7">
    <source>
        <dbReference type="Proteomes" id="UP001500542"/>
    </source>
</evidence>
<dbReference type="RefSeq" id="WP_343983996.1">
    <property type="nucleotide sequence ID" value="NZ_BAAAHK010000027.1"/>
</dbReference>
<protein>
    <submittedName>
        <fullName evidence="6">LysR family transcriptional regulator</fullName>
    </submittedName>
</protein>
<accession>A0ABP4CAI8</accession>
<dbReference type="InterPro" id="IPR036390">
    <property type="entry name" value="WH_DNA-bd_sf"/>
</dbReference>
<feature type="domain" description="HTH lysR-type" evidence="5">
    <location>
        <begin position="6"/>
        <end position="64"/>
    </location>
</feature>
<dbReference type="InterPro" id="IPR036388">
    <property type="entry name" value="WH-like_DNA-bd_sf"/>
</dbReference>
<evidence type="ECO:0000259" key="5">
    <source>
        <dbReference type="PROSITE" id="PS50931"/>
    </source>
</evidence>
<comment type="similarity">
    <text evidence="1">Belongs to the LysR transcriptional regulatory family.</text>
</comment>
<dbReference type="Pfam" id="PF03466">
    <property type="entry name" value="LysR_substrate"/>
    <property type="match status" value="1"/>
</dbReference>
<reference evidence="7" key="1">
    <citation type="journal article" date="2019" name="Int. J. Syst. Evol. Microbiol.">
        <title>The Global Catalogue of Microorganisms (GCM) 10K type strain sequencing project: providing services to taxonomists for standard genome sequencing and annotation.</title>
        <authorList>
            <consortium name="The Broad Institute Genomics Platform"/>
            <consortium name="The Broad Institute Genome Sequencing Center for Infectious Disease"/>
            <person name="Wu L."/>
            <person name="Ma J."/>
        </authorList>
    </citation>
    <scope>NUCLEOTIDE SEQUENCE [LARGE SCALE GENOMIC DNA]</scope>
    <source>
        <strain evidence="7">JCM 10977</strain>
    </source>
</reference>
<dbReference type="Gene3D" id="3.40.190.10">
    <property type="entry name" value="Periplasmic binding protein-like II"/>
    <property type="match status" value="2"/>
</dbReference>
<keyword evidence="2" id="KW-0805">Transcription regulation</keyword>
<name>A0ABP4CAI8_9ACTN</name>
<dbReference type="InterPro" id="IPR005119">
    <property type="entry name" value="LysR_subst-bd"/>
</dbReference>
<evidence type="ECO:0000256" key="4">
    <source>
        <dbReference type="ARBA" id="ARBA00023163"/>
    </source>
</evidence>
<evidence type="ECO:0000256" key="3">
    <source>
        <dbReference type="ARBA" id="ARBA00023125"/>
    </source>
</evidence>
<dbReference type="EMBL" id="BAAAHK010000027">
    <property type="protein sequence ID" value="GAA0963287.1"/>
    <property type="molecule type" value="Genomic_DNA"/>
</dbReference>
<dbReference type="Proteomes" id="UP001500542">
    <property type="component" value="Unassembled WGS sequence"/>
</dbReference>
<dbReference type="Pfam" id="PF00126">
    <property type="entry name" value="HTH_1"/>
    <property type="match status" value="1"/>
</dbReference>
<gene>
    <name evidence="6" type="ORF">GCM10009554_82400</name>
</gene>
<evidence type="ECO:0000256" key="2">
    <source>
        <dbReference type="ARBA" id="ARBA00023015"/>
    </source>
</evidence>
<dbReference type="SUPFAM" id="SSF53850">
    <property type="entry name" value="Periplasmic binding protein-like II"/>
    <property type="match status" value="1"/>
</dbReference>
<dbReference type="InterPro" id="IPR000847">
    <property type="entry name" value="LysR_HTH_N"/>
</dbReference>
<dbReference type="PANTHER" id="PTHR30346:SF0">
    <property type="entry name" value="HCA OPERON TRANSCRIPTIONAL ACTIVATOR HCAR"/>
    <property type="match status" value="1"/>
</dbReference>
<keyword evidence="3" id="KW-0238">DNA-binding</keyword>
<evidence type="ECO:0000256" key="1">
    <source>
        <dbReference type="ARBA" id="ARBA00009437"/>
    </source>
</evidence>
<evidence type="ECO:0000313" key="6">
    <source>
        <dbReference type="EMBL" id="GAA0963287.1"/>
    </source>
</evidence>
<dbReference type="PRINTS" id="PR00039">
    <property type="entry name" value="HTHLYSR"/>
</dbReference>
<proteinExistence type="inferred from homology"/>
<sequence length="318" mass="33705">MPLPNVSPRQLEYLVAIAETGGITTAAARCQVSQSAVSLAIGELERALGVTLVLRGSRRGTGLTPAGQQVVTDGRKVLAALSELGAGARSLGQEIDGRLTIGCYAPIAPFHLPLAIAGFRETRPGVEIDFMEGTLPDLQGALLDGRCELAFLYQQDLLPGIETVVLHDRPPSVLLPGGHRLARRRSIRLAELTGEPFVLLDVPPSERYFQAVFDAAGVEMTPAHRAGSFELARALVARGIGYSLAVQTPAVELSYEGLPVVTRPLADGVPTTPVVLGWAAGGRLTRRGEAFLGYCRKAFRSSSGSRARGPRRSSPAAR</sequence>
<dbReference type="SUPFAM" id="SSF46785">
    <property type="entry name" value="Winged helix' DNA-binding domain"/>
    <property type="match status" value="1"/>
</dbReference>
<comment type="caution">
    <text evidence="6">The sequence shown here is derived from an EMBL/GenBank/DDBJ whole genome shotgun (WGS) entry which is preliminary data.</text>
</comment>
<dbReference type="PANTHER" id="PTHR30346">
    <property type="entry name" value="TRANSCRIPTIONAL DUAL REGULATOR HCAR-RELATED"/>
    <property type="match status" value="1"/>
</dbReference>
<keyword evidence="4" id="KW-0804">Transcription</keyword>
<dbReference type="Gene3D" id="1.10.10.10">
    <property type="entry name" value="Winged helix-like DNA-binding domain superfamily/Winged helix DNA-binding domain"/>
    <property type="match status" value="1"/>
</dbReference>
<organism evidence="6 7">
    <name type="scientific">Kribbella koreensis</name>
    <dbReference type="NCBI Taxonomy" id="57909"/>
    <lineage>
        <taxon>Bacteria</taxon>
        <taxon>Bacillati</taxon>
        <taxon>Actinomycetota</taxon>
        <taxon>Actinomycetes</taxon>
        <taxon>Propionibacteriales</taxon>
        <taxon>Kribbellaceae</taxon>
        <taxon>Kribbella</taxon>
    </lineage>
</organism>
<keyword evidence="7" id="KW-1185">Reference proteome</keyword>